<reference evidence="2" key="1">
    <citation type="submission" date="2015-04" db="EMBL/GenBank/DDBJ databases">
        <title>The genome sequence of the plant pathogenic Rhizarian Plasmodiophora brassicae reveals insights in its biotrophic life cycle and the origin of chitin synthesis.</title>
        <authorList>
            <person name="Schwelm A."/>
            <person name="Fogelqvist J."/>
            <person name="Knaust A."/>
            <person name="Julke S."/>
            <person name="Lilja T."/>
            <person name="Dhandapani V."/>
            <person name="Bonilla-Rosso G."/>
            <person name="Karlsson M."/>
            <person name="Shevchenko A."/>
            <person name="Choi S.R."/>
            <person name="Kim H.G."/>
            <person name="Park J.Y."/>
            <person name="Lim Y.P."/>
            <person name="Ludwig-Muller J."/>
            <person name="Dixelius C."/>
        </authorList>
    </citation>
    <scope>NUCLEOTIDE SEQUENCE</scope>
    <source>
        <tissue evidence="2">Potato root galls</tissue>
    </source>
</reference>
<dbReference type="EMBL" id="HACM01003682">
    <property type="protein sequence ID" value="CRZ04124.1"/>
    <property type="molecule type" value="Transcribed_RNA"/>
</dbReference>
<evidence type="ECO:0000256" key="1">
    <source>
        <dbReference type="SAM" id="Phobius"/>
    </source>
</evidence>
<keyword evidence="1" id="KW-0472">Membrane</keyword>
<proteinExistence type="predicted"/>
<name>A0A0H5R754_9EUKA</name>
<organism evidence="2">
    <name type="scientific">Spongospora subterranea</name>
    <dbReference type="NCBI Taxonomy" id="70186"/>
    <lineage>
        <taxon>Eukaryota</taxon>
        <taxon>Sar</taxon>
        <taxon>Rhizaria</taxon>
        <taxon>Endomyxa</taxon>
        <taxon>Phytomyxea</taxon>
        <taxon>Plasmodiophorida</taxon>
        <taxon>Plasmodiophoridae</taxon>
        <taxon>Spongospora</taxon>
    </lineage>
</organism>
<accession>A0A0H5R754</accession>
<feature type="transmembrane region" description="Helical" evidence="1">
    <location>
        <begin position="20"/>
        <end position="39"/>
    </location>
</feature>
<dbReference type="AlphaFoldDB" id="A0A0H5R754"/>
<protein>
    <submittedName>
        <fullName evidence="2">Uncharacterized protein</fullName>
    </submittedName>
</protein>
<evidence type="ECO:0000313" key="2">
    <source>
        <dbReference type="EMBL" id="CRZ04124.1"/>
    </source>
</evidence>
<feature type="transmembrane region" description="Helical" evidence="1">
    <location>
        <begin position="45"/>
        <end position="64"/>
    </location>
</feature>
<dbReference type="PROSITE" id="PS51257">
    <property type="entry name" value="PROKAR_LIPOPROTEIN"/>
    <property type="match status" value="1"/>
</dbReference>
<keyword evidence="1" id="KW-0812">Transmembrane</keyword>
<keyword evidence="1" id="KW-1133">Transmembrane helix</keyword>
<sequence>MGALSLKDNFVKLMTEGTHFLQCGPIWYVFFCSCIWPLTTYTNDHFLDVQIVLMPWLFNIWCYYSKKCEFSTIAFANQTLHLLAANIPSVVDSADFKICRS</sequence>